<evidence type="ECO:0000313" key="16">
    <source>
        <dbReference type="EMBL" id="ASQ40288.1"/>
    </source>
</evidence>
<evidence type="ECO:0000256" key="4">
    <source>
        <dbReference type="ARBA" id="ARBA00022481"/>
    </source>
</evidence>
<evidence type="ECO:0000256" key="8">
    <source>
        <dbReference type="ARBA" id="ARBA00022874"/>
    </source>
</evidence>
<keyword evidence="7" id="KW-0605">Phycobilisome</keyword>
<dbReference type="CDD" id="cd12126">
    <property type="entry name" value="APC_beta"/>
    <property type="match status" value="1"/>
</dbReference>
<feature type="binding site" evidence="14">
    <location>
        <position position="77"/>
    </location>
    <ligand>
        <name>(2R,3E)-phycocyanobilin</name>
        <dbReference type="ChEBI" id="CHEBI:85275"/>
        <label>2</label>
    </ligand>
</feature>
<sequence>MKDAITQIINDYNLKGKYFDKEGIDYLKNYFETLTLRIEICKIINLNSALIINSSIKALYEEQPELIRPGGNSNTTRRYAACVRDLEYYLRYATYAMVAGDASILDERVLNGLVDTYNSLGVPIGPTVRSIQLLKENINTLLSSLKFDFIDFVEEPFDYLTYKLL</sequence>
<keyword evidence="8" id="KW-0194">Cyanelle</keyword>
<dbReference type="EMBL" id="MF167427">
    <property type="protein sequence ID" value="ASQ40288.1"/>
    <property type="molecule type" value="Genomic_DNA"/>
</dbReference>
<keyword evidence="10" id="KW-0157">Chromophore</keyword>
<dbReference type="PANTHER" id="PTHR34011">
    <property type="entry name" value="PHYCOBILISOME 32.1 KDA LINKER POLYPEPTIDE, PHYCOCYANIN-ASSOCIATED, ROD 2-RELATED"/>
    <property type="match status" value="1"/>
</dbReference>
<dbReference type="PANTHER" id="PTHR34011:SF3">
    <property type="entry name" value="ALLOPHYCOCYANIN BETA CHAIN"/>
    <property type="match status" value="1"/>
</dbReference>
<dbReference type="Gene3D" id="1.10.490.20">
    <property type="entry name" value="Phycocyanins"/>
    <property type="match status" value="1"/>
</dbReference>
<geneLocation type="plastid" evidence="16"/>
<keyword evidence="6" id="KW-0042">Antenna complex</keyword>
<keyword evidence="12" id="KW-0472">Membrane</keyword>
<evidence type="ECO:0000256" key="12">
    <source>
        <dbReference type="ARBA" id="ARBA00023136"/>
    </source>
</evidence>
<evidence type="ECO:0000256" key="6">
    <source>
        <dbReference type="ARBA" id="ARBA00022549"/>
    </source>
</evidence>
<keyword evidence="5" id="KW-0602">Photosynthesis</keyword>
<reference evidence="16" key="1">
    <citation type="submission" date="2017-05" db="EMBL/GenBank/DDBJ databases">
        <title>Plastid comparative genomics reveals ancient divergence between Glaucophyte genera.</title>
        <authorList>
            <person name="Figueroa-Martinez F.J."/>
            <person name="Jackson C."/>
            <person name="Reyes-Prieto A."/>
        </authorList>
    </citation>
    <scope>NUCLEOTIDE SEQUENCE</scope>
    <source>
        <strain evidence="16">SAG 4.97</strain>
    </source>
</reference>
<dbReference type="Pfam" id="PF00502">
    <property type="entry name" value="Phycobilisome"/>
    <property type="match status" value="1"/>
</dbReference>
<gene>
    <name evidence="16" type="primary">apcF</name>
</gene>
<dbReference type="PIRSF" id="PIRSF000081">
    <property type="entry name" value="Phycocyanin"/>
    <property type="match status" value="1"/>
</dbReference>
<comment type="similarity">
    <text evidence="2">Belongs to the phycobiliprotein family.</text>
</comment>
<proteinExistence type="inferred from homology"/>
<keyword evidence="4" id="KW-0488">Methylation</keyword>
<evidence type="ECO:0000256" key="2">
    <source>
        <dbReference type="ARBA" id="ARBA00008182"/>
    </source>
</evidence>
<dbReference type="InterPro" id="IPR009050">
    <property type="entry name" value="Globin-like_sf"/>
</dbReference>
<feature type="binding site" evidence="14">
    <location>
        <position position="72"/>
    </location>
    <ligand>
        <name>(2R,3E)-phycocyanobilin</name>
        <dbReference type="ChEBI" id="CHEBI:85275"/>
        <label>2</label>
    </ligand>
</feature>
<evidence type="ECO:0000256" key="14">
    <source>
        <dbReference type="PIRSR" id="PIRSR000081-1"/>
    </source>
</evidence>
<dbReference type="SUPFAM" id="SSF46458">
    <property type="entry name" value="Globin-like"/>
    <property type="match status" value="1"/>
</dbReference>
<feature type="binding site" description="covalent" evidence="14">
    <location>
        <position position="82"/>
    </location>
    <ligand>
        <name>(2R,3E)-phycocyanobilin</name>
        <dbReference type="ChEBI" id="CHEBI:85275"/>
        <label>2</label>
    </ligand>
</feature>
<keyword evidence="3" id="KW-0813">Transport</keyword>
<evidence type="ECO:0000256" key="15">
    <source>
        <dbReference type="PIRSR" id="PIRSR000081-2"/>
    </source>
</evidence>
<evidence type="ECO:0000256" key="13">
    <source>
        <dbReference type="ARBA" id="ARBA00023307"/>
    </source>
</evidence>
<dbReference type="InterPro" id="IPR012128">
    <property type="entry name" value="Phycobilisome_asu/bsu"/>
</dbReference>
<dbReference type="InterPro" id="IPR006245">
    <property type="entry name" value="Allophycocyanin_b"/>
</dbReference>
<name>A0A3G1IW51_9EUKA</name>
<keyword evidence="16" id="KW-0934">Plastid</keyword>
<evidence type="ECO:0000256" key="10">
    <source>
        <dbReference type="ARBA" id="ARBA00022991"/>
    </source>
</evidence>
<comment type="subcellular location">
    <subcellularLocation>
        <location evidence="1">Plastid</location>
        <location evidence="1">Cyanelle thylakoid membrane</location>
        <topology evidence="1">Peripheral membrane protein</topology>
        <orientation evidence="1">Stromal side</orientation>
    </subcellularLocation>
</comment>
<evidence type="ECO:0000256" key="11">
    <source>
        <dbReference type="ARBA" id="ARBA00023078"/>
    </source>
</evidence>
<accession>A0A3G1IW51</accession>
<dbReference type="GO" id="GO:0015979">
    <property type="term" value="P:photosynthesis"/>
    <property type="evidence" value="ECO:0007669"/>
    <property type="project" value="UniProtKB-KW"/>
</dbReference>
<evidence type="ECO:0000256" key="7">
    <source>
        <dbReference type="ARBA" id="ARBA00022738"/>
    </source>
</evidence>
<evidence type="ECO:0000256" key="9">
    <source>
        <dbReference type="ARBA" id="ARBA00022982"/>
    </source>
</evidence>
<dbReference type="AlphaFoldDB" id="A0A3G1IW51"/>
<feature type="modified residue" description="N4-methylasparagine" evidence="15">
    <location>
        <position position="72"/>
    </location>
</feature>
<dbReference type="GO" id="GO:0030089">
    <property type="term" value="C:phycobilisome"/>
    <property type="evidence" value="ECO:0007669"/>
    <property type="project" value="UniProtKB-KW"/>
</dbReference>
<organism evidence="16">
    <name type="scientific">Cyanoptyche gloeocystis</name>
    <dbReference type="NCBI Taxonomy" id="77922"/>
    <lineage>
        <taxon>Eukaryota</taxon>
        <taxon>Glaucocystophyceae</taxon>
        <taxon>Glaucocystophyceae incertae sedis</taxon>
        <taxon>Cyanoptyche</taxon>
    </lineage>
</organism>
<evidence type="ECO:0000256" key="5">
    <source>
        <dbReference type="ARBA" id="ARBA00022531"/>
    </source>
</evidence>
<protein>
    <submittedName>
        <fullName evidence="16">Allophycocyanin beta 18 subunit</fullName>
    </submittedName>
</protein>
<dbReference type="InterPro" id="IPR038719">
    <property type="entry name" value="Phycobilisome_asu/bsu_sf"/>
</dbReference>
<dbReference type="GO" id="GO:0033115">
    <property type="term" value="C:cyanelle thylakoid membrane"/>
    <property type="evidence" value="ECO:0007669"/>
    <property type="project" value="UniProtKB-SubCell"/>
</dbReference>
<evidence type="ECO:0000256" key="1">
    <source>
        <dbReference type="ARBA" id="ARBA00004582"/>
    </source>
</evidence>
<keyword evidence="13" id="KW-0089">Bile pigment</keyword>
<evidence type="ECO:0000256" key="3">
    <source>
        <dbReference type="ARBA" id="ARBA00022448"/>
    </source>
</evidence>
<keyword evidence="9" id="KW-0249">Electron transport</keyword>
<keyword evidence="11" id="KW-0793">Thylakoid</keyword>